<feature type="compositionally biased region" description="Basic residues" evidence="2">
    <location>
        <begin position="16"/>
        <end position="26"/>
    </location>
</feature>
<keyword evidence="5" id="KW-1185">Reference proteome</keyword>
<name>A0A9P0D6Q2_9CUCU</name>
<reference evidence="4" key="1">
    <citation type="submission" date="2022-01" db="EMBL/GenBank/DDBJ databases">
        <authorList>
            <person name="King R."/>
        </authorList>
    </citation>
    <scope>NUCLEOTIDE SEQUENCE</scope>
</reference>
<evidence type="ECO:0000256" key="2">
    <source>
        <dbReference type="SAM" id="MobiDB-lite"/>
    </source>
</evidence>
<feature type="region of interest" description="Disordered" evidence="2">
    <location>
        <begin position="1"/>
        <end position="46"/>
    </location>
</feature>
<dbReference type="Pfam" id="PF00085">
    <property type="entry name" value="Thioredoxin"/>
    <property type="match status" value="1"/>
</dbReference>
<evidence type="ECO:0000256" key="1">
    <source>
        <dbReference type="ARBA" id="ARBA00006347"/>
    </source>
</evidence>
<evidence type="ECO:0000259" key="3">
    <source>
        <dbReference type="Pfam" id="PF00085"/>
    </source>
</evidence>
<dbReference type="AlphaFoldDB" id="A0A9P0D6Q2"/>
<dbReference type="PROSITE" id="PS00194">
    <property type="entry name" value="THIOREDOXIN_1"/>
    <property type="match status" value="1"/>
</dbReference>
<dbReference type="InterPro" id="IPR013766">
    <property type="entry name" value="Thioredoxin_domain"/>
</dbReference>
<comment type="similarity">
    <text evidence="1">Belongs to the protein disulfide isomerase family.</text>
</comment>
<dbReference type="InterPro" id="IPR017937">
    <property type="entry name" value="Thioredoxin_CS"/>
</dbReference>
<gene>
    <name evidence="4" type="ORF">PSYICH_LOCUS11439</name>
</gene>
<feature type="domain" description="Thioredoxin" evidence="3">
    <location>
        <begin position="99"/>
        <end position="140"/>
    </location>
</feature>
<dbReference type="GO" id="GO:0034976">
    <property type="term" value="P:response to endoplasmic reticulum stress"/>
    <property type="evidence" value="ECO:0007669"/>
    <property type="project" value="TreeGrafter"/>
</dbReference>
<dbReference type="SUPFAM" id="SSF52833">
    <property type="entry name" value="Thioredoxin-like"/>
    <property type="match status" value="1"/>
</dbReference>
<dbReference type="PANTHER" id="PTHR18929">
    <property type="entry name" value="PROTEIN DISULFIDE ISOMERASE"/>
    <property type="match status" value="1"/>
</dbReference>
<evidence type="ECO:0000313" key="5">
    <source>
        <dbReference type="Proteomes" id="UP001153636"/>
    </source>
</evidence>
<sequence>MEIKSQIRRQTVQRKGPVHHHRRRRGVPSNNPRILRHEQEGSTGRAFDQLEEDMAKYKPSTDDWTRKNLKQFVDDFLEVKLKEHLLSQELPEDWDKEDVKVLVATNFDTVALDTKKNVLVEFYASWCGHCKQLVPIYDKETTPTSS</sequence>
<proteinExistence type="inferred from homology"/>
<dbReference type="InterPro" id="IPR036249">
    <property type="entry name" value="Thioredoxin-like_sf"/>
</dbReference>
<dbReference type="Gene3D" id="3.40.30.10">
    <property type="entry name" value="Glutaredoxin"/>
    <property type="match status" value="2"/>
</dbReference>
<organism evidence="4 5">
    <name type="scientific">Psylliodes chrysocephalus</name>
    <dbReference type="NCBI Taxonomy" id="3402493"/>
    <lineage>
        <taxon>Eukaryota</taxon>
        <taxon>Metazoa</taxon>
        <taxon>Ecdysozoa</taxon>
        <taxon>Arthropoda</taxon>
        <taxon>Hexapoda</taxon>
        <taxon>Insecta</taxon>
        <taxon>Pterygota</taxon>
        <taxon>Neoptera</taxon>
        <taxon>Endopterygota</taxon>
        <taxon>Coleoptera</taxon>
        <taxon>Polyphaga</taxon>
        <taxon>Cucujiformia</taxon>
        <taxon>Chrysomeloidea</taxon>
        <taxon>Chrysomelidae</taxon>
        <taxon>Galerucinae</taxon>
        <taxon>Alticini</taxon>
        <taxon>Psylliodes</taxon>
    </lineage>
</organism>
<dbReference type="GO" id="GO:0005783">
    <property type="term" value="C:endoplasmic reticulum"/>
    <property type="evidence" value="ECO:0007669"/>
    <property type="project" value="TreeGrafter"/>
</dbReference>
<evidence type="ECO:0000313" key="4">
    <source>
        <dbReference type="EMBL" id="CAH1111242.1"/>
    </source>
</evidence>
<accession>A0A9P0D6Q2</accession>
<dbReference type="GO" id="GO:0003756">
    <property type="term" value="F:protein disulfide isomerase activity"/>
    <property type="evidence" value="ECO:0007669"/>
    <property type="project" value="TreeGrafter"/>
</dbReference>
<dbReference type="Proteomes" id="UP001153636">
    <property type="component" value="Chromosome 5"/>
</dbReference>
<protein>
    <recommendedName>
        <fullName evidence="3">Thioredoxin domain-containing protein</fullName>
    </recommendedName>
</protein>
<dbReference type="OrthoDB" id="72053at2759"/>
<dbReference type="PANTHER" id="PTHR18929:SF240">
    <property type="entry name" value="PROTEIN DISULFIDE-ISOMERASE"/>
    <property type="match status" value="1"/>
</dbReference>
<dbReference type="EMBL" id="OV651817">
    <property type="protein sequence ID" value="CAH1111242.1"/>
    <property type="molecule type" value="Genomic_DNA"/>
</dbReference>
<dbReference type="GO" id="GO:0006457">
    <property type="term" value="P:protein folding"/>
    <property type="evidence" value="ECO:0007669"/>
    <property type="project" value="TreeGrafter"/>
</dbReference>